<reference evidence="2 3" key="1">
    <citation type="submission" date="2023-04" db="EMBL/GenBank/DDBJ databases">
        <title>Marinoamorphus aggregata gen. nov., sp. Nov., isolate from tissue of brittle star Ophioplocus japonicus.</title>
        <authorList>
            <person name="Kawano K."/>
            <person name="Sawayama S."/>
            <person name="Nakagawa S."/>
        </authorList>
    </citation>
    <scope>NUCLEOTIDE SEQUENCE [LARGE SCALE GENOMIC DNA]</scope>
    <source>
        <strain evidence="2 3">NKW23</strain>
    </source>
</reference>
<evidence type="ECO:0000313" key="2">
    <source>
        <dbReference type="EMBL" id="GMG82632.1"/>
    </source>
</evidence>
<gene>
    <name evidence="2" type="ORF">LNKW23_18450</name>
</gene>
<sequence length="60" mass="5753">MKRDPHDPAAQGPVPAPAGIRETLRPAAALARAGAQARAGAGAAMPPAGAPCGETPEAAS</sequence>
<protein>
    <submittedName>
        <fullName evidence="2">Uncharacterized protein</fullName>
    </submittedName>
</protein>
<evidence type="ECO:0000256" key="1">
    <source>
        <dbReference type="SAM" id="MobiDB-lite"/>
    </source>
</evidence>
<dbReference type="Proteomes" id="UP001239909">
    <property type="component" value="Unassembled WGS sequence"/>
</dbReference>
<feature type="region of interest" description="Disordered" evidence="1">
    <location>
        <begin position="34"/>
        <end position="60"/>
    </location>
</feature>
<keyword evidence="3" id="KW-1185">Reference proteome</keyword>
<dbReference type="EMBL" id="BSYI01000012">
    <property type="protein sequence ID" value="GMG82632.1"/>
    <property type="molecule type" value="Genomic_DNA"/>
</dbReference>
<feature type="compositionally biased region" description="Low complexity" evidence="1">
    <location>
        <begin position="34"/>
        <end position="51"/>
    </location>
</feature>
<name>A0ABQ6LI15_9RHOB</name>
<evidence type="ECO:0000313" key="3">
    <source>
        <dbReference type="Proteomes" id="UP001239909"/>
    </source>
</evidence>
<comment type="caution">
    <text evidence="2">The sequence shown here is derived from an EMBL/GenBank/DDBJ whole genome shotgun (WGS) entry which is preliminary data.</text>
</comment>
<proteinExistence type="predicted"/>
<organism evidence="2 3">
    <name type="scientific">Paralimibaculum aggregatum</name>
    <dbReference type="NCBI Taxonomy" id="3036245"/>
    <lineage>
        <taxon>Bacteria</taxon>
        <taxon>Pseudomonadati</taxon>
        <taxon>Pseudomonadota</taxon>
        <taxon>Alphaproteobacteria</taxon>
        <taxon>Rhodobacterales</taxon>
        <taxon>Paracoccaceae</taxon>
        <taxon>Paralimibaculum</taxon>
    </lineage>
</organism>
<accession>A0ABQ6LI15</accession>